<keyword evidence="11" id="KW-1185">Reference proteome</keyword>
<dbReference type="GO" id="GO:0003677">
    <property type="term" value="F:DNA binding"/>
    <property type="evidence" value="ECO:0007669"/>
    <property type="project" value="UniProtKB-UniRule"/>
</dbReference>
<comment type="domain">
    <text evidence="9">The C-terminal region contains a putative helix-turn-helix (HTH) motif, suggesting that this region may bind DNA.</text>
</comment>
<evidence type="ECO:0000256" key="4">
    <source>
        <dbReference type="ARBA" id="ARBA00023125"/>
    </source>
</evidence>
<evidence type="ECO:0000256" key="1">
    <source>
        <dbReference type="ARBA" id="ARBA00022490"/>
    </source>
</evidence>
<comment type="caution">
    <text evidence="9">Lacks conserved residue(s) required for the propagation of feature annotation.</text>
</comment>
<dbReference type="AlphaFoldDB" id="A0A240DYY1"/>
<dbReference type="GO" id="GO:0005737">
    <property type="term" value="C:cytoplasm"/>
    <property type="evidence" value="ECO:0007669"/>
    <property type="project" value="UniProtKB-SubCell"/>
</dbReference>
<keyword evidence="5" id="KW-1015">Disulfide bond</keyword>
<dbReference type="InterPro" id="IPR023559">
    <property type="entry name" value="Flagellar_FlhD"/>
</dbReference>
<dbReference type="Gene3D" id="1.10.4000.10">
    <property type="entry name" value="Flagellar transcriptional activator FlhD"/>
    <property type="match status" value="1"/>
</dbReference>
<sequence>MQLIDKSQESIMTEIREANLNYLMLAQQMIQADKDQAVFRLGVSQDIADLIGDLSNSQLIKLASSNMMLMRFRFDDAAMLGMLTKNTKGLSQSIVHSSILMAGQKAEAIA</sequence>
<keyword evidence="6 9" id="KW-0010">Activator</keyword>
<comment type="subcellular location">
    <subcellularLocation>
        <location evidence="9">Cytoplasm</location>
    </subcellularLocation>
</comment>
<evidence type="ECO:0000256" key="7">
    <source>
        <dbReference type="ARBA" id="ARBA00023163"/>
    </source>
</evidence>
<keyword evidence="4 9" id="KW-0238">DNA-binding</keyword>
<protein>
    <recommendedName>
        <fullName evidence="9">Flagellar transcriptional regulator FlhD</fullName>
    </recommendedName>
</protein>
<keyword evidence="10" id="KW-0282">Flagellum</keyword>
<dbReference type="GO" id="GO:0045893">
    <property type="term" value="P:positive regulation of DNA-templated transcription"/>
    <property type="evidence" value="ECO:0007669"/>
    <property type="project" value="InterPro"/>
</dbReference>
<dbReference type="GO" id="GO:1902208">
    <property type="term" value="P:regulation of bacterial-type flagellum assembly"/>
    <property type="evidence" value="ECO:0007669"/>
    <property type="project" value="UniProtKB-UniRule"/>
</dbReference>
<keyword evidence="1 9" id="KW-0963">Cytoplasm</keyword>
<dbReference type="RefSeq" id="WP_096672510.1">
    <property type="nucleotide sequence ID" value="NZ_OANS01000002.1"/>
</dbReference>
<comment type="function">
    <text evidence="8 9">Functions in complex with FlhC as a master transcriptional regulator that regulates transcription of several flagellar and non-flagellar operons by binding to their promoter region. Activates expression of class 2 flagellar genes, including fliA, which is a flagellum-specific sigma factor that turns on the class 3 genes. Also regulates genes whose products function in a variety of physiological pathways.</text>
</comment>
<organism evidence="10 11">
    <name type="scientific">Polynucleobacter meluiroseus</name>
    <dbReference type="NCBI Taxonomy" id="1938814"/>
    <lineage>
        <taxon>Bacteria</taxon>
        <taxon>Pseudomonadati</taxon>
        <taxon>Pseudomonadota</taxon>
        <taxon>Betaproteobacteria</taxon>
        <taxon>Burkholderiales</taxon>
        <taxon>Burkholderiaceae</taxon>
        <taxon>Polynucleobacter</taxon>
    </lineage>
</organism>
<evidence type="ECO:0000256" key="5">
    <source>
        <dbReference type="ARBA" id="ARBA00023157"/>
    </source>
</evidence>
<evidence type="ECO:0000256" key="8">
    <source>
        <dbReference type="ARBA" id="ARBA00025431"/>
    </source>
</evidence>
<evidence type="ECO:0000256" key="9">
    <source>
        <dbReference type="HAMAP-Rule" id="MF_00725"/>
    </source>
</evidence>
<keyword evidence="3 9" id="KW-0805">Transcription regulation</keyword>
<evidence type="ECO:0000313" key="11">
    <source>
        <dbReference type="Proteomes" id="UP000218069"/>
    </source>
</evidence>
<dbReference type="EMBL" id="OANS01000002">
    <property type="protein sequence ID" value="SNX28395.1"/>
    <property type="molecule type" value="Genomic_DNA"/>
</dbReference>
<proteinExistence type="inferred from homology"/>
<evidence type="ECO:0000256" key="2">
    <source>
        <dbReference type="ARBA" id="ARBA00022795"/>
    </source>
</evidence>
<keyword evidence="2 9" id="KW-1005">Bacterial flagellum biogenesis</keyword>
<dbReference type="HAMAP" id="MF_00725">
    <property type="entry name" value="FlhD"/>
    <property type="match status" value="1"/>
</dbReference>
<keyword evidence="7 9" id="KW-0804">Transcription</keyword>
<dbReference type="SUPFAM" id="SSF63592">
    <property type="entry name" value="Flagellar transcriptional activator FlhD"/>
    <property type="match status" value="1"/>
</dbReference>
<dbReference type="OrthoDB" id="5298036at2"/>
<reference evidence="11" key="1">
    <citation type="submission" date="2017-08" db="EMBL/GenBank/DDBJ databases">
        <authorList>
            <person name="Varghese N."/>
            <person name="Submissions S."/>
        </authorList>
    </citation>
    <scope>NUCLEOTIDE SEQUENCE [LARGE SCALE GENOMIC DNA]</scope>
    <source>
        <strain evidence="11">AP-Melu-1000-B4</strain>
    </source>
</reference>
<comment type="subunit">
    <text evidence="9">Homodimer; disulfide-linked. Forms a heterohexamer composed of two FlhC and four FlhD subunits. Each FlhC binds a FlhD dimer, forming a heterotrimer, and a hexamer assembles by dimerization of two heterotrimers.</text>
</comment>
<dbReference type="NCBIfam" id="NF002783">
    <property type="entry name" value="PRK02909.1-1"/>
    <property type="match status" value="1"/>
</dbReference>
<evidence type="ECO:0000256" key="3">
    <source>
        <dbReference type="ARBA" id="ARBA00023015"/>
    </source>
</evidence>
<keyword evidence="10" id="KW-0969">Cilium</keyword>
<dbReference type="Pfam" id="PF05247">
    <property type="entry name" value="FlhD"/>
    <property type="match status" value="1"/>
</dbReference>
<name>A0A240DYY1_9BURK</name>
<evidence type="ECO:0000256" key="6">
    <source>
        <dbReference type="ARBA" id="ARBA00023159"/>
    </source>
</evidence>
<dbReference type="Proteomes" id="UP000218069">
    <property type="component" value="Unassembled WGS sequence"/>
</dbReference>
<gene>
    <name evidence="9" type="primary">flhD</name>
    <name evidence="10" type="ORF">SAMN06295945_0725</name>
</gene>
<keyword evidence="10" id="KW-0966">Cell projection</keyword>
<comment type="similarity">
    <text evidence="9">Belongs to the FlhD family.</text>
</comment>
<accession>A0A240DYY1</accession>
<dbReference type="GO" id="GO:0044780">
    <property type="term" value="P:bacterial-type flagellum assembly"/>
    <property type="evidence" value="ECO:0007669"/>
    <property type="project" value="InterPro"/>
</dbReference>
<dbReference type="InterPro" id="IPR036194">
    <property type="entry name" value="FlhD_sf"/>
</dbReference>
<evidence type="ECO:0000313" key="10">
    <source>
        <dbReference type="EMBL" id="SNX28395.1"/>
    </source>
</evidence>